<organism evidence="1 2">
    <name type="scientific">Gossypium laxum</name>
    <dbReference type="NCBI Taxonomy" id="34288"/>
    <lineage>
        <taxon>Eukaryota</taxon>
        <taxon>Viridiplantae</taxon>
        <taxon>Streptophyta</taxon>
        <taxon>Embryophyta</taxon>
        <taxon>Tracheophyta</taxon>
        <taxon>Spermatophyta</taxon>
        <taxon>Magnoliopsida</taxon>
        <taxon>eudicotyledons</taxon>
        <taxon>Gunneridae</taxon>
        <taxon>Pentapetalae</taxon>
        <taxon>rosids</taxon>
        <taxon>malvids</taxon>
        <taxon>Malvales</taxon>
        <taxon>Malvaceae</taxon>
        <taxon>Malvoideae</taxon>
        <taxon>Gossypium</taxon>
    </lineage>
</organism>
<accession>A0A7J9AVM4</accession>
<gene>
    <name evidence="1" type="ORF">Golax_000985</name>
</gene>
<reference evidence="1 2" key="1">
    <citation type="journal article" date="2019" name="Genome Biol. Evol.">
        <title>Insights into the evolution of the New World diploid cottons (Gossypium, subgenus Houzingenia) based on genome sequencing.</title>
        <authorList>
            <person name="Grover C.E."/>
            <person name="Arick M.A. 2nd"/>
            <person name="Thrash A."/>
            <person name="Conover J.L."/>
            <person name="Sanders W.S."/>
            <person name="Peterson D.G."/>
            <person name="Frelichowski J.E."/>
            <person name="Scheffler J.A."/>
            <person name="Scheffler B.E."/>
            <person name="Wendel J.F."/>
        </authorList>
    </citation>
    <scope>NUCLEOTIDE SEQUENCE [LARGE SCALE GENOMIC DNA]</scope>
    <source>
        <strain evidence="1">4</strain>
        <tissue evidence="1">Leaf</tissue>
    </source>
</reference>
<protein>
    <submittedName>
        <fullName evidence="1">Uncharacterized protein</fullName>
    </submittedName>
</protein>
<comment type="caution">
    <text evidence="1">The sequence shown here is derived from an EMBL/GenBank/DDBJ whole genome shotgun (WGS) entry which is preliminary data.</text>
</comment>
<dbReference type="EMBL" id="JABEZV010000013">
    <property type="protein sequence ID" value="MBA0728050.1"/>
    <property type="molecule type" value="Genomic_DNA"/>
</dbReference>
<name>A0A7J9AVM4_9ROSI</name>
<dbReference type="Proteomes" id="UP000593574">
    <property type="component" value="Unassembled WGS sequence"/>
</dbReference>
<dbReference type="AlphaFoldDB" id="A0A7J9AVM4"/>
<evidence type="ECO:0000313" key="1">
    <source>
        <dbReference type="EMBL" id="MBA0728050.1"/>
    </source>
</evidence>
<evidence type="ECO:0000313" key="2">
    <source>
        <dbReference type="Proteomes" id="UP000593574"/>
    </source>
</evidence>
<sequence>MFSNTFTLKKISQRMSLNSTGSRFFRTFVPKI</sequence>
<keyword evidence="2" id="KW-1185">Reference proteome</keyword>
<proteinExistence type="predicted"/>